<dbReference type="EMBL" id="KV417637">
    <property type="protein sequence ID" value="KZP13160.1"/>
    <property type="molecule type" value="Genomic_DNA"/>
</dbReference>
<evidence type="ECO:0000256" key="2">
    <source>
        <dbReference type="ARBA" id="ARBA00005179"/>
    </source>
</evidence>
<dbReference type="Pfam" id="PF00067">
    <property type="entry name" value="p450"/>
    <property type="match status" value="3"/>
</dbReference>
<dbReference type="InterPro" id="IPR017972">
    <property type="entry name" value="Cyt_P450_CS"/>
</dbReference>
<keyword evidence="4 9" id="KW-0349">Heme</keyword>
<dbReference type="Proteomes" id="UP000076532">
    <property type="component" value="Unassembled WGS sequence"/>
</dbReference>
<dbReference type="OrthoDB" id="2789670at2759"/>
<dbReference type="PRINTS" id="PR00385">
    <property type="entry name" value="P450"/>
</dbReference>
<evidence type="ECO:0000256" key="7">
    <source>
        <dbReference type="ARBA" id="ARBA00023004"/>
    </source>
</evidence>
<evidence type="ECO:0000256" key="3">
    <source>
        <dbReference type="ARBA" id="ARBA00010617"/>
    </source>
</evidence>
<keyword evidence="6 10" id="KW-0560">Oxidoreductase</keyword>
<dbReference type="STRING" id="436010.A0A166C098"/>
<evidence type="ECO:0000256" key="1">
    <source>
        <dbReference type="ARBA" id="ARBA00001971"/>
    </source>
</evidence>
<feature type="region of interest" description="Disordered" evidence="11">
    <location>
        <begin position="168"/>
        <end position="203"/>
    </location>
</feature>
<dbReference type="InterPro" id="IPR001128">
    <property type="entry name" value="Cyt_P450"/>
</dbReference>
<evidence type="ECO:0000313" key="13">
    <source>
        <dbReference type="Proteomes" id="UP000076532"/>
    </source>
</evidence>
<sequence length="400" mass="43007">MAIIELVQTHPQLPLLALVLAAVLFAAHRQLAHRRAAQHLPPGPPAHWLTGSPLPGPYAHLKWAEWTDLYGPVISVRKGSQITVIIGRVKEAVDIMEKEGASLADRPKNIAAGEVLSGGMRTLLVPAGTRFRKLRKALHARLSQKESVNYEPIQMENARNLVEDILEESGGPSGAREAVRRRAGAHDGVRQDDADAHPNHMHSDPQCAAELAELSTAAAISITVLAAAKYPAAQAKVHEELELVLAGRAPTFADEDSLPQLKAFVMETFRWRPVSVAGVAHRATKDIAYGAYVIPAGASVRWLTSEGALRADLRSYPFGFGRRICPGQHLADGSVYITTALTLWAFSIAEVAAAPIDVMAFTDTMNTHPLPFQVAFAPRQGSGSAEGVREGLVGHVPEGL</sequence>
<evidence type="ECO:0000256" key="5">
    <source>
        <dbReference type="ARBA" id="ARBA00022723"/>
    </source>
</evidence>
<evidence type="ECO:0000256" key="11">
    <source>
        <dbReference type="SAM" id="MobiDB-lite"/>
    </source>
</evidence>
<comment type="cofactor">
    <cofactor evidence="1 9">
        <name>heme</name>
        <dbReference type="ChEBI" id="CHEBI:30413"/>
    </cofactor>
</comment>
<dbReference type="PANTHER" id="PTHR46300:SF1">
    <property type="entry name" value="P450, PUTATIVE (EUROFUNG)-RELATED"/>
    <property type="match status" value="1"/>
</dbReference>
<dbReference type="InterPro" id="IPR050364">
    <property type="entry name" value="Cytochrome_P450_fung"/>
</dbReference>
<dbReference type="Gene3D" id="1.10.630.10">
    <property type="entry name" value="Cytochrome P450"/>
    <property type="match status" value="2"/>
</dbReference>
<keyword evidence="8 10" id="KW-0503">Monooxygenase</keyword>
<keyword evidence="13" id="KW-1185">Reference proteome</keyword>
<dbReference type="InterPro" id="IPR002401">
    <property type="entry name" value="Cyt_P450_E_grp-I"/>
</dbReference>
<evidence type="ECO:0000313" key="12">
    <source>
        <dbReference type="EMBL" id="KZP13160.1"/>
    </source>
</evidence>
<keyword evidence="7 9" id="KW-0408">Iron</keyword>
<feature type="binding site" description="axial binding residue" evidence="9">
    <location>
        <position position="325"/>
    </location>
    <ligand>
        <name>heme</name>
        <dbReference type="ChEBI" id="CHEBI:30413"/>
    </ligand>
    <ligandPart>
        <name>Fe</name>
        <dbReference type="ChEBI" id="CHEBI:18248"/>
    </ligandPart>
</feature>
<dbReference type="SUPFAM" id="SSF48264">
    <property type="entry name" value="Cytochrome P450"/>
    <property type="match status" value="1"/>
</dbReference>
<evidence type="ECO:0000256" key="9">
    <source>
        <dbReference type="PIRSR" id="PIRSR602401-1"/>
    </source>
</evidence>
<gene>
    <name evidence="12" type="ORF">FIBSPDRAFT_1049609</name>
</gene>
<dbReference type="InterPro" id="IPR036396">
    <property type="entry name" value="Cyt_P450_sf"/>
</dbReference>
<evidence type="ECO:0000256" key="10">
    <source>
        <dbReference type="RuleBase" id="RU000461"/>
    </source>
</evidence>
<dbReference type="PANTHER" id="PTHR46300">
    <property type="entry name" value="P450, PUTATIVE (EUROFUNG)-RELATED-RELATED"/>
    <property type="match status" value="1"/>
</dbReference>
<dbReference type="GO" id="GO:0005506">
    <property type="term" value="F:iron ion binding"/>
    <property type="evidence" value="ECO:0007669"/>
    <property type="project" value="InterPro"/>
</dbReference>
<dbReference type="PROSITE" id="PS00086">
    <property type="entry name" value="CYTOCHROME_P450"/>
    <property type="match status" value="1"/>
</dbReference>
<feature type="compositionally biased region" description="Basic and acidic residues" evidence="11">
    <location>
        <begin position="177"/>
        <end position="203"/>
    </location>
</feature>
<protein>
    <submittedName>
        <fullName evidence="12">Cytochrome P450</fullName>
    </submittedName>
</protein>
<evidence type="ECO:0000256" key="4">
    <source>
        <dbReference type="ARBA" id="ARBA00022617"/>
    </source>
</evidence>
<dbReference type="GO" id="GO:0020037">
    <property type="term" value="F:heme binding"/>
    <property type="evidence" value="ECO:0007669"/>
    <property type="project" value="InterPro"/>
</dbReference>
<dbReference type="GO" id="GO:0016705">
    <property type="term" value="F:oxidoreductase activity, acting on paired donors, with incorporation or reduction of molecular oxygen"/>
    <property type="evidence" value="ECO:0007669"/>
    <property type="project" value="InterPro"/>
</dbReference>
<organism evidence="12 13">
    <name type="scientific">Athelia psychrophila</name>
    <dbReference type="NCBI Taxonomy" id="1759441"/>
    <lineage>
        <taxon>Eukaryota</taxon>
        <taxon>Fungi</taxon>
        <taxon>Dikarya</taxon>
        <taxon>Basidiomycota</taxon>
        <taxon>Agaricomycotina</taxon>
        <taxon>Agaricomycetes</taxon>
        <taxon>Agaricomycetidae</taxon>
        <taxon>Atheliales</taxon>
        <taxon>Atheliaceae</taxon>
        <taxon>Athelia</taxon>
    </lineage>
</organism>
<keyword evidence="5 9" id="KW-0479">Metal-binding</keyword>
<proteinExistence type="inferred from homology"/>
<dbReference type="PRINTS" id="PR00463">
    <property type="entry name" value="EP450I"/>
</dbReference>
<evidence type="ECO:0000256" key="8">
    <source>
        <dbReference type="ARBA" id="ARBA00023033"/>
    </source>
</evidence>
<accession>A0A166C098</accession>
<comment type="similarity">
    <text evidence="3 10">Belongs to the cytochrome P450 family.</text>
</comment>
<dbReference type="AlphaFoldDB" id="A0A166C098"/>
<comment type="pathway">
    <text evidence="2">Secondary metabolite biosynthesis.</text>
</comment>
<evidence type="ECO:0000256" key="6">
    <source>
        <dbReference type="ARBA" id="ARBA00023002"/>
    </source>
</evidence>
<name>A0A166C098_9AGAM</name>
<dbReference type="GO" id="GO:0004497">
    <property type="term" value="F:monooxygenase activity"/>
    <property type="evidence" value="ECO:0007669"/>
    <property type="project" value="UniProtKB-KW"/>
</dbReference>
<reference evidence="12 13" key="1">
    <citation type="journal article" date="2016" name="Mol. Biol. Evol.">
        <title>Comparative Genomics of Early-Diverging Mushroom-Forming Fungi Provides Insights into the Origins of Lignocellulose Decay Capabilities.</title>
        <authorList>
            <person name="Nagy L.G."/>
            <person name="Riley R."/>
            <person name="Tritt A."/>
            <person name="Adam C."/>
            <person name="Daum C."/>
            <person name="Floudas D."/>
            <person name="Sun H."/>
            <person name="Yadav J.S."/>
            <person name="Pangilinan J."/>
            <person name="Larsson K.H."/>
            <person name="Matsuura K."/>
            <person name="Barry K."/>
            <person name="Labutti K."/>
            <person name="Kuo R."/>
            <person name="Ohm R.A."/>
            <person name="Bhattacharya S.S."/>
            <person name="Shirouzu T."/>
            <person name="Yoshinaga Y."/>
            <person name="Martin F.M."/>
            <person name="Grigoriev I.V."/>
            <person name="Hibbett D.S."/>
        </authorList>
    </citation>
    <scope>NUCLEOTIDE SEQUENCE [LARGE SCALE GENOMIC DNA]</scope>
    <source>
        <strain evidence="12 13">CBS 109695</strain>
    </source>
</reference>